<dbReference type="Gene3D" id="1.25.40.20">
    <property type="entry name" value="Ankyrin repeat-containing domain"/>
    <property type="match status" value="4"/>
</dbReference>
<reference evidence="6 7" key="1">
    <citation type="submission" date="2024-05" db="EMBL/GenBank/DDBJ databases">
        <authorList>
            <person name="Wallberg A."/>
        </authorList>
    </citation>
    <scope>NUCLEOTIDE SEQUENCE [LARGE SCALE GENOMIC DNA]</scope>
</reference>
<comment type="caution">
    <text evidence="6">The sequence shown here is derived from an EMBL/GenBank/DDBJ whole genome shotgun (WGS) entry which is preliminary data.</text>
</comment>
<feature type="repeat" description="ANK" evidence="3">
    <location>
        <begin position="458"/>
        <end position="490"/>
    </location>
</feature>
<dbReference type="AlphaFoldDB" id="A0AAV2PGQ7"/>
<feature type="compositionally biased region" description="Basic residues" evidence="4">
    <location>
        <begin position="294"/>
        <end position="313"/>
    </location>
</feature>
<dbReference type="PANTHER" id="PTHR24198">
    <property type="entry name" value="ANKYRIN REPEAT AND PROTEIN KINASE DOMAIN-CONTAINING PROTEIN"/>
    <property type="match status" value="1"/>
</dbReference>
<protein>
    <recommendedName>
        <fullName evidence="5">SOCS box domain-containing protein</fullName>
    </recommendedName>
</protein>
<evidence type="ECO:0000313" key="6">
    <source>
        <dbReference type="EMBL" id="CAL4058633.1"/>
    </source>
</evidence>
<evidence type="ECO:0000256" key="2">
    <source>
        <dbReference type="ARBA" id="ARBA00023043"/>
    </source>
</evidence>
<accession>A0AAV2PGQ7</accession>
<feature type="repeat" description="ANK" evidence="3">
    <location>
        <begin position="491"/>
        <end position="523"/>
    </location>
</feature>
<dbReference type="SMART" id="SM00969">
    <property type="entry name" value="SOCS_box"/>
    <property type="match status" value="1"/>
</dbReference>
<dbReference type="SMART" id="SM00248">
    <property type="entry name" value="ANK"/>
    <property type="match status" value="10"/>
</dbReference>
<dbReference type="SUPFAM" id="SSF48403">
    <property type="entry name" value="Ankyrin repeat"/>
    <property type="match status" value="2"/>
</dbReference>
<dbReference type="EMBL" id="CAXKWB010000013">
    <property type="protein sequence ID" value="CAL4058633.1"/>
    <property type="molecule type" value="Genomic_DNA"/>
</dbReference>
<dbReference type="CDD" id="cd03716">
    <property type="entry name" value="SOCS_ASB_like"/>
    <property type="match status" value="1"/>
</dbReference>
<dbReference type="PANTHER" id="PTHR24198:SF165">
    <property type="entry name" value="ANKYRIN REPEAT-CONTAINING PROTEIN-RELATED"/>
    <property type="match status" value="1"/>
</dbReference>
<evidence type="ECO:0000256" key="1">
    <source>
        <dbReference type="ARBA" id="ARBA00022737"/>
    </source>
</evidence>
<keyword evidence="2 3" id="KW-0040">ANK repeat</keyword>
<feature type="repeat" description="ANK" evidence="3">
    <location>
        <begin position="425"/>
        <end position="457"/>
    </location>
</feature>
<evidence type="ECO:0000313" key="7">
    <source>
        <dbReference type="Proteomes" id="UP001497623"/>
    </source>
</evidence>
<feature type="compositionally biased region" description="Polar residues" evidence="4">
    <location>
        <begin position="79"/>
        <end position="93"/>
    </location>
</feature>
<feature type="repeat" description="ANK" evidence="3">
    <location>
        <begin position="359"/>
        <end position="391"/>
    </location>
</feature>
<feature type="region of interest" description="Disordered" evidence="4">
    <location>
        <begin position="286"/>
        <end position="320"/>
    </location>
</feature>
<dbReference type="InterPro" id="IPR001496">
    <property type="entry name" value="SOCS_box"/>
</dbReference>
<dbReference type="Pfam" id="PF13637">
    <property type="entry name" value="Ank_4"/>
    <property type="match status" value="1"/>
</dbReference>
<dbReference type="Gene3D" id="1.10.750.20">
    <property type="entry name" value="SOCS box"/>
    <property type="match status" value="1"/>
</dbReference>
<dbReference type="Proteomes" id="UP001497623">
    <property type="component" value="Unassembled WGS sequence"/>
</dbReference>
<organism evidence="6 7">
    <name type="scientific">Meganyctiphanes norvegica</name>
    <name type="common">Northern krill</name>
    <name type="synonym">Thysanopoda norvegica</name>
    <dbReference type="NCBI Taxonomy" id="48144"/>
    <lineage>
        <taxon>Eukaryota</taxon>
        <taxon>Metazoa</taxon>
        <taxon>Ecdysozoa</taxon>
        <taxon>Arthropoda</taxon>
        <taxon>Crustacea</taxon>
        <taxon>Multicrustacea</taxon>
        <taxon>Malacostraca</taxon>
        <taxon>Eumalacostraca</taxon>
        <taxon>Eucarida</taxon>
        <taxon>Euphausiacea</taxon>
        <taxon>Euphausiidae</taxon>
        <taxon>Meganyctiphanes</taxon>
    </lineage>
</organism>
<dbReference type="InterPro" id="IPR036770">
    <property type="entry name" value="Ankyrin_rpt-contain_sf"/>
</dbReference>
<feature type="repeat" description="ANK" evidence="3">
    <location>
        <begin position="6"/>
        <end position="38"/>
    </location>
</feature>
<dbReference type="PROSITE" id="PS50297">
    <property type="entry name" value="ANK_REP_REGION"/>
    <property type="match status" value="5"/>
</dbReference>
<evidence type="ECO:0000256" key="3">
    <source>
        <dbReference type="PROSITE-ProRule" id="PRU00023"/>
    </source>
</evidence>
<dbReference type="PRINTS" id="PR01415">
    <property type="entry name" value="ANKYRIN"/>
</dbReference>
<keyword evidence="7" id="KW-1185">Reference proteome</keyword>
<dbReference type="InterPro" id="IPR002110">
    <property type="entry name" value="Ankyrin_rpt"/>
</dbReference>
<feature type="repeat" description="ANK" evidence="3">
    <location>
        <begin position="553"/>
        <end position="585"/>
    </location>
</feature>
<keyword evidence="1" id="KW-0677">Repeat</keyword>
<gene>
    <name evidence="6" type="ORF">MNOR_LOCUS77</name>
</gene>
<feature type="region of interest" description="Disordered" evidence="4">
    <location>
        <begin position="154"/>
        <end position="213"/>
    </location>
</feature>
<evidence type="ECO:0000256" key="4">
    <source>
        <dbReference type="SAM" id="MobiDB-lite"/>
    </source>
</evidence>
<evidence type="ECO:0000259" key="5">
    <source>
        <dbReference type="PROSITE" id="PS50225"/>
    </source>
</evidence>
<dbReference type="PROSITE" id="PS50088">
    <property type="entry name" value="ANK_REPEAT"/>
    <property type="match status" value="7"/>
</dbReference>
<feature type="domain" description="SOCS box" evidence="5">
    <location>
        <begin position="703"/>
        <end position="757"/>
    </location>
</feature>
<feature type="non-terminal residue" evidence="6">
    <location>
        <position position="761"/>
    </location>
</feature>
<feature type="compositionally biased region" description="Polar residues" evidence="4">
    <location>
        <begin position="198"/>
        <end position="213"/>
    </location>
</feature>
<feature type="compositionally biased region" description="Polar residues" evidence="4">
    <location>
        <begin position="170"/>
        <end position="185"/>
    </location>
</feature>
<dbReference type="Pfam" id="PF07525">
    <property type="entry name" value="SOCS_box"/>
    <property type="match status" value="1"/>
</dbReference>
<dbReference type="Pfam" id="PF12796">
    <property type="entry name" value="Ank_2"/>
    <property type="match status" value="3"/>
</dbReference>
<sequence>MASLATMAEELYEAVNKGDVDTVMDLLKRGANVNVLASCGRTVLGRAAQLGHLAIVCLLLDADKFYSTPEEEEPRTDIGQMTSPADSPTSPEDSVSGIGNCISLSSSAVSPVTFSTSLVRSDTNVPSPHKCCSPSIDSETCTCSDELWGLDLSDNNTGGHLSDREPLSGIRQSTQTEAPQITSKEGSPECVGRDDGISTITSSQHPSSHYPTTLSSSVILGCYNFDFKLEKKLSTKGSWTFLRTTIGENVVVNGKRPYELLLRTSMHISMYRTLGRGRVANIVSSDSEFETEKRRRRRHGRHNHRSSHHRHDREHKSWIHPGQQSSPWLEQLQQEYLALGLACPWSLTRACDINQQDVYGRSALHYSTEQGHAYIVHMLIKAGIRVDTPDAEHMTALHLAAQRGLAEVSTLLLESGARVNNKMNDKSSPLHIAASRGYTDIVEMLLDRGAKIDSLDSSDRTPLILAVSRSHHKVVQLLIQRGAKVNIEEIHGYTPLCEAVWHKDIKLVQMLLGGGSKVTQSHYLLHHAVLHRQYQLGEMLLGARCIVNLRDDNGDTPLIVAARTCQPNMIRLLLKHGANANYPNGLTGTTPLHEAVEGTRDAQFADFETVFYLLHAHGARLDVETVMTGDTPLYRALLLEKNKAAALLIRQGCNSNHPTPHTTPDYLHMASLRGHAPLATLLVLSGFNLWAATWLSASHTPGTLMHTLNKLRCSPLKLSDICRIRIRRQLGERVEATVKAASLPPRVTNFLMLQDVDGVDL</sequence>
<feature type="repeat" description="ANK" evidence="3">
    <location>
        <begin position="392"/>
        <end position="424"/>
    </location>
</feature>
<dbReference type="PROSITE" id="PS50225">
    <property type="entry name" value="SOCS"/>
    <property type="match status" value="1"/>
</dbReference>
<proteinExistence type="predicted"/>
<name>A0AAV2PGQ7_MEGNR</name>
<feature type="region of interest" description="Disordered" evidence="4">
    <location>
        <begin position="68"/>
        <end position="95"/>
    </location>
</feature>